<proteinExistence type="predicted"/>
<organism evidence="2 3">
    <name type="scientific">Roseovarius litorisediminis</name>
    <dbReference type="NCBI Taxonomy" id="1312363"/>
    <lineage>
        <taxon>Bacteria</taxon>
        <taxon>Pseudomonadati</taxon>
        <taxon>Pseudomonadota</taxon>
        <taxon>Alphaproteobacteria</taxon>
        <taxon>Rhodobacterales</taxon>
        <taxon>Roseobacteraceae</taxon>
        <taxon>Roseovarius</taxon>
    </lineage>
</organism>
<evidence type="ECO:0008006" key="4">
    <source>
        <dbReference type="Google" id="ProtNLM"/>
    </source>
</evidence>
<gene>
    <name evidence="2" type="ORF">PEL8287_03627</name>
</gene>
<protein>
    <recommendedName>
        <fullName evidence="4">MetA-pathway of phenol degradation</fullName>
    </recommendedName>
</protein>
<dbReference type="Proteomes" id="UP000193827">
    <property type="component" value="Unassembled WGS sequence"/>
</dbReference>
<evidence type="ECO:0000313" key="2">
    <source>
        <dbReference type="EMBL" id="SLN65772.1"/>
    </source>
</evidence>
<name>A0A1Y5TQG5_9RHOB</name>
<keyword evidence="3" id="KW-1185">Reference proteome</keyword>
<dbReference type="AlphaFoldDB" id="A0A1Y5TQG5"/>
<accession>A0A1Y5TQG5</accession>
<feature type="chain" id="PRO_5012780116" description="MetA-pathway of phenol degradation" evidence="1">
    <location>
        <begin position="25"/>
        <end position="247"/>
    </location>
</feature>
<evidence type="ECO:0000313" key="3">
    <source>
        <dbReference type="Proteomes" id="UP000193827"/>
    </source>
</evidence>
<evidence type="ECO:0000256" key="1">
    <source>
        <dbReference type="SAM" id="SignalP"/>
    </source>
</evidence>
<keyword evidence="1" id="KW-0732">Signal</keyword>
<feature type="signal peptide" evidence="1">
    <location>
        <begin position="1"/>
        <end position="24"/>
    </location>
</feature>
<reference evidence="2 3" key="1">
    <citation type="submission" date="2017-03" db="EMBL/GenBank/DDBJ databases">
        <authorList>
            <person name="Afonso C.L."/>
            <person name="Miller P.J."/>
            <person name="Scott M.A."/>
            <person name="Spackman E."/>
            <person name="Goraichik I."/>
            <person name="Dimitrov K.M."/>
            <person name="Suarez D.L."/>
            <person name="Swayne D.E."/>
        </authorList>
    </citation>
    <scope>NUCLEOTIDE SEQUENCE [LARGE SCALE GENOMIC DNA]</scope>
    <source>
        <strain evidence="2 3">CECT 8287</strain>
    </source>
</reference>
<dbReference type="RefSeq" id="WP_085893830.1">
    <property type="nucleotide sequence ID" value="NZ_FWFL01000012.1"/>
</dbReference>
<dbReference type="EMBL" id="FWFL01000012">
    <property type="protein sequence ID" value="SLN65772.1"/>
    <property type="molecule type" value="Genomic_DNA"/>
</dbReference>
<sequence length="247" mass="26261">MTKFFKMISTAIATMALSVTVATADTAQKPERLEFSSVSTQSSAPFWFPAFIAFSLATTLDDDTRVQGGSGKERVLSSDDLDALRVELGWALGGSSAASSFRGGSAGSLVPYAVLGAVLVSNNINSFTDANGNSFPTDGKSKFRGIYGGLNFNLLGRASASAASSSAAVLVWDAFFNVGWGRAEVDAFNGSFTRNETGAFYEVGTSLQTDFGGVLFGPELTYRMFDQSVIERDEWTAGLKFTFPLDK</sequence>